<evidence type="ECO:0000256" key="3">
    <source>
        <dbReference type="ARBA" id="ARBA00022900"/>
    </source>
</evidence>
<dbReference type="PANTHER" id="PTHR11461:SF211">
    <property type="entry name" value="GH10112P-RELATED"/>
    <property type="match status" value="1"/>
</dbReference>
<evidence type="ECO:0000313" key="6">
    <source>
        <dbReference type="EMBL" id="OWR45537.1"/>
    </source>
</evidence>
<gene>
    <name evidence="6" type="ORF">KGM_215953</name>
</gene>
<dbReference type="Gene3D" id="2.30.39.10">
    <property type="entry name" value="Alpha-1-antitrypsin, domain 1"/>
    <property type="match status" value="1"/>
</dbReference>
<dbReference type="SUPFAM" id="SSF56574">
    <property type="entry name" value="Serpins"/>
    <property type="match status" value="1"/>
</dbReference>
<reference evidence="6 7" key="1">
    <citation type="journal article" date="2011" name="Cell">
        <title>The monarch butterfly genome yields insights into long-distance migration.</title>
        <authorList>
            <person name="Zhan S."/>
            <person name="Merlin C."/>
            <person name="Boore J.L."/>
            <person name="Reppert S.M."/>
        </authorList>
    </citation>
    <scope>NUCLEOTIDE SEQUENCE [LARGE SCALE GENOMIC DNA]</scope>
    <source>
        <strain evidence="6">F-2</strain>
    </source>
</reference>
<keyword evidence="7" id="KW-1185">Reference proteome</keyword>
<dbReference type="GO" id="GO:0004867">
    <property type="term" value="F:serine-type endopeptidase inhibitor activity"/>
    <property type="evidence" value="ECO:0007669"/>
    <property type="project" value="UniProtKB-KW"/>
</dbReference>
<dbReference type="InterPro" id="IPR000215">
    <property type="entry name" value="Serpin_fam"/>
</dbReference>
<dbReference type="Proteomes" id="UP000007151">
    <property type="component" value="Unassembled WGS sequence"/>
</dbReference>
<evidence type="ECO:0000313" key="7">
    <source>
        <dbReference type="Proteomes" id="UP000007151"/>
    </source>
</evidence>
<protein>
    <submittedName>
        <fullName evidence="6">Serine protease inhibitor 33</fullName>
    </submittedName>
</protein>
<dbReference type="Pfam" id="PF00079">
    <property type="entry name" value="Serpin"/>
    <property type="match status" value="1"/>
</dbReference>
<dbReference type="InParanoid" id="A0A212EVQ1"/>
<evidence type="ECO:0000256" key="1">
    <source>
        <dbReference type="ARBA" id="ARBA00009500"/>
    </source>
</evidence>
<evidence type="ECO:0000259" key="5">
    <source>
        <dbReference type="SMART" id="SM00093"/>
    </source>
</evidence>
<keyword evidence="2 6" id="KW-0646">Protease inhibitor</keyword>
<dbReference type="PANTHER" id="PTHR11461">
    <property type="entry name" value="SERINE PROTEASE INHIBITOR, SERPIN"/>
    <property type="match status" value="1"/>
</dbReference>
<dbReference type="InterPro" id="IPR023796">
    <property type="entry name" value="Serpin_dom"/>
</dbReference>
<accession>A0A212EVQ1</accession>
<evidence type="ECO:0000256" key="4">
    <source>
        <dbReference type="RuleBase" id="RU000411"/>
    </source>
</evidence>
<sequence length="421" mass="48018">MSRASGDQECCIRDTALKLFASFFQDSGRKFVVLIFIFNTFHTAKSSKLANSLAMELLLNTKINTVVSPLLVRFPLCKLTSEAEGTTKSDLLSILGIKSKEVPNCYTEIKDVLEGMSHMDFLSLNKIIVNYTDDVKLQFISNGANYGIKVDKIGFNYPSSAISFINRWVDKATLKRVTDVLEPNDINNKSSMLIINAAYLKVTWEIPFDITLTKNAKFYQIDGKVSTVSMMTKMDTCLYFQDENMNIQFVTMKLASFGITMSIALPETRKGLSELLHKLLQEPNYFDQIQNNMKFETIKINLPRFKIKNCFELDKYLKKIGASQLFNETYSGLDRILKKNSTSKNIHLSKVKQKIFIDIDEMGIFRKLPGEMYDETHGLAFGSTEVVGDHPFYFTVNLQTSPLENARRYHLFQGVYYGPEN</sequence>
<comment type="similarity">
    <text evidence="1 4">Belongs to the serpin family.</text>
</comment>
<dbReference type="GO" id="GO:0005615">
    <property type="term" value="C:extracellular space"/>
    <property type="evidence" value="ECO:0007669"/>
    <property type="project" value="InterPro"/>
</dbReference>
<dbReference type="STRING" id="278856.A0A212EVQ1"/>
<feature type="domain" description="Serpin" evidence="5">
    <location>
        <begin position="51"/>
        <end position="419"/>
    </location>
</feature>
<proteinExistence type="inferred from homology"/>
<organism evidence="6 7">
    <name type="scientific">Danaus plexippus plexippus</name>
    <dbReference type="NCBI Taxonomy" id="278856"/>
    <lineage>
        <taxon>Eukaryota</taxon>
        <taxon>Metazoa</taxon>
        <taxon>Ecdysozoa</taxon>
        <taxon>Arthropoda</taxon>
        <taxon>Hexapoda</taxon>
        <taxon>Insecta</taxon>
        <taxon>Pterygota</taxon>
        <taxon>Neoptera</taxon>
        <taxon>Endopterygota</taxon>
        <taxon>Lepidoptera</taxon>
        <taxon>Glossata</taxon>
        <taxon>Ditrysia</taxon>
        <taxon>Papilionoidea</taxon>
        <taxon>Nymphalidae</taxon>
        <taxon>Danainae</taxon>
        <taxon>Danaini</taxon>
        <taxon>Danaina</taxon>
        <taxon>Danaus</taxon>
        <taxon>Danaus</taxon>
    </lineage>
</organism>
<name>A0A212EVQ1_DANPL</name>
<dbReference type="Gene3D" id="3.30.497.10">
    <property type="entry name" value="Antithrombin, subunit I, domain 2"/>
    <property type="match status" value="1"/>
</dbReference>
<comment type="caution">
    <text evidence="6">The sequence shown here is derived from an EMBL/GenBank/DDBJ whole genome shotgun (WGS) entry which is preliminary data.</text>
</comment>
<keyword evidence="3 6" id="KW-0722">Serine protease inhibitor</keyword>
<dbReference type="SMART" id="SM00093">
    <property type="entry name" value="SERPIN"/>
    <property type="match status" value="1"/>
</dbReference>
<dbReference type="KEGG" id="dpl:KGM_215953"/>
<dbReference type="EMBL" id="AGBW02012175">
    <property type="protein sequence ID" value="OWR45537.1"/>
    <property type="molecule type" value="Genomic_DNA"/>
</dbReference>
<dbReference type="CDD" id="cd00172">
    <property type="entry name" value="serpin"/>
    <property type="match status" value="1"/>
</dbReference>
<dbReference type="AlphaFoldDB" id="A0A212EVQ1"/>
<evidence type="ECO:0000256" key="2">
    <source>
        <dbReference type="ARBA" id="ARBA00022690"/>
    </source>
</evidence>
<dbReference type="InterPro" id="IPR042185">
    <property type="entry name" value="Serpin_sf_2"/>
</dbReference>
<dbReference type="InterPro" id="IPR042178">
    <property type="entry name" value="Serpin_sf_1"/>
</dbReference>
<dbReference type="InterPro" id="IPR036186">
    <property type="entry name" value="Serpin_sf"/>
</dbReference>
<dbReference type="eggNOG" id="KOG2392">
    <property type="taxonomic scope" value="Eukaryota"/>
</dbReference>